<dbReference type="InterPro" id="IPR036378">
    <property type="entry name" value="FAS1_dom_sf"/>
</dbReference>
<proteinExistence type="predicted"/>
<dbReference type="EMBL" id="OC319412">
    <property type="protein sequence ID" value="CAD7405295.1"/>
    <property type="molecule type" value="Genomic_DNA"/>
</dbReference>
<evidence type="ECO:0000313" key="1">
    <source>
        <dbReference type="EMBL" id="CAD7405295.1"/>
    </source>
</evidence>
<evidence type="ECO:0008006" key="2">
    <source>
        <dbReference type="Google" id="ProtNLM"/>
    </source>
</evidence>
<sequence>MTAAAAPKGQRRLTSSALLKSITKLNLRINHGPIMDRTCDPLEGKGDLPGASRRLRGIFPKLLEGRGAPVVGRHEAVSRFELVVESGALLAFFLCVVLIAGAPNSKTELAQLPKIITACLSSVLYECVSNKLVRLCIGNCHIDRAVDCIGYYVEWQGEWIHVFRPDVECTNGIIHVIDSVFLKAGDVRVSGGGVAVPLLAPQLAMLLMAKWLLLYSEIGYPKPLIDNQISIALSRDDYDPPKIVEDIPLTTQYHPGLQCINTILKCGYKFLTSSTQTQNLSSSPRVTFKWSPNLHNILVHPKLPDPKRIHEEEPTTKGSHPCGNTRCSTCGIHLPATSFNSKLFNLLCHSSMGAKELDHAWDTLLVS</sequence>
<protein>
    <recommendedName>
        <fullName evidence="2">FAS1 domain-containing protein</fullName>
    </recommendedName>
</protein>
<name>A0A7R9D2D8_TIMCR</name>
<dbReference type="Gene3D" id="2.30.180.10">
    <property type="entry name" value="FAS1 domain"/>
    <property type="match status" value="1"/>
</dbReference>
<dbReference type="SUPFAM" id="SSF82153">
    <property type="entry name" value="FAS1 domain"/>
    <property type="match status" value="1"/>
</dbReference>
<dbReference type="AlphaFoldDB" id="A0A7R9D2D8"/>
<gene>
    <name evidence="1" type="ORF">TCEB3V08_LOCUS7923</name>
</gene>
<organism evidence="1">
    <name type="scientific">Timema cristinae</name>
    <name type="common">Walking stick</name>
    <dbReference type="NCBI Taxonomy" id="61476"/>
    <lineage>
        <taxon>Eukaryota</taxon>
        <taxon>Metazoa</taxon>
        <taxon>Ecdysozoa</taxon>
        <taxon>Arthropoda</taxon>
        <taxon>Hexapoda</taxon>
        <taxon>Insecta</taxon>
        <taxon>Pterygota</taxon>
        <taxon>Neoptera</taxon>
        <taxon>Polyneoptera</taxon>
        <taxon>Phasmatodea</taxon>
        <taxon>Timematodea</taxon>
        <taxon>Timematoidea</taxon>
        <taxon>Timematidae</taxon>
        <taxon>Timema</taxon>
    </lineage>
</organism>
<accession>A0A7R9D2D8</accession>
<reference evidence="1" key="1">
    <citation type="submission" date="2020-11" db="EMBL/GenBank/DDBJ databases">
        <authorList>
            <person name="Tran Van P."/>
        </authorList>
    </citation>
    <scope>NUCLEOTIDE SEQUENCE</scope>
</reference>